<feature type="signal peptide" evidence="1">
    <location>
        <begin position="1"/>
        <end position="26"/>
    </location>
</feature>
<sequence length="168" mass="18031">MRGMDSLARASMLSSFLLIFSNVILSSSGSSGSSRLVIISESGPPMVGIISMTFPNAARISLRPASSSFLLKSLVVSLGLEPMLPVPLSSSTASFVAKTSAYALTRASISIPLSIAKDKGKNCCKDQVYSRERRRVCCEGHSCHFKYLTNTYRLLSPPQNGQVTYAEA</sequence>
<keyword evidence="3" id="KW-1185">Reference proteome</keyword>
<name>A0A177CR28_9PLEO</name>
<gene>
    <name evidence="2" type="ORF">CC84DRAFT_449172</name>
</gene>
<dbReference type="Proteomes" id="UP000077069">
    <property type="component" value="Unassembled WGS sequence"/>
</dbReference>
<accession>A0A177CR28</accession>
<dbReference type="RefSeq" id="XP_018040036.1">
    <property type="nucleotide sequence ID" value="XM_018186311.1"/>
</dbReference>
<feature type="chain" id="PRO_5008058495" description="Secreted protein" evidence="1">
    <location>
        <begin position="27"/>
        <end position="168"/>
    </location>
</feature>
<evidence type="ECO:0000313" key="3">
    <source>
        <dbReference type="Proteomes" id="UP000077069"/>
    </source>
</evidence>
<evidence type="ECO:0000313" key="2">
    <source>
        <dbReference type="EMBL" id="OAG09671.1"/>
    </source>
</evidence>
<evidence type="ECO:0000256" key="1">
    <source>
        <dbReference type="SAM" id="SignalP"/>
    </source>
</evidence>
<dbReference type="GeneID" id="28769797"/>
<organism evidence="2 3">
    <name type="scientific">Paraphaeosphaeria sporulosa</name>
    <dbReference type="NCBI Taxonomy" id="1460663"/>
    <lineage>
        <taxon>Eukaryota</taxon>
        <taxon>Fungi</taxon>
        <taxon>Dikarya</taxon>
        <taxon>Ascomycota</taxon>
        <taxon>Pezizomycotina</taxon>
        <taxon>Dothideomycetes</taxon>
        <taxon>Pleosporomycetidae</taxon>
        <taxon>Pleosporales</taxon>
        <taxon>Massarineae</taxon>
        <taxon>Didymosphaeriaceae</taxon>
        <taxon>Paraphaeosphaeria</taxon>
    </lineage>
</organism>
<proteinExistence type="predicted"/>
<dbReference type="InParanoid" id="A0A177CR28"/>
<keyword evidence="1" id="KW-0732">Signal</keyword>
<evidence type="ECO:0008006" key="4">
    <source>
        <dbReference type="Google" id="ProtNLM"/>
    </source>
</evidence>
<dbReference type="AlphaFoldDB" id="A0A177CR28"/>
<protein>
    <recommendedName>
        <fullName evidence="4">Secreted protein</fullName>
    </recommendedName>
</protein>
<reference evidence="2 3" key="1">
    <citation type="submission" date="2016-05" db="EMBL/GenBank/DDBJ databases">
        <title>Comparative analysis of secretome profiles of manganese(II)-oxidizing ascomycete fungi.</title>
        <authorList>
            <consortium name="DOE Joint Genome Institute"/>
            <person name="Zeiner C.A."/>
            <person name="Purvine S.O."/>
            <person name="Zink E.M."/>
            <person name="Wu S."/>
            <person name="Pasa-Tolic L."/>
            <person name="Chaput D.L."/>
            <person name="Haridas S."/>
            <person name="Grigoriev I.V."/>
            <person name="Santelli C.M."/>
            <person name="Hansel C.M."/>
        </authorList>
    </citation>
    <scope>NUCLEOTIDE SEQUENCE [LARGE SCALE GENOMIC DNA]</scope>
    <source>
        <strain evidence="2 3">AP3s5-JAC2a</strain>
    </source>
</reference>
<dbReference type="EMBL" id="KV441549">
    <property type="protein sequence ID" value="OAG09671.1"/>
    <property type="molecule type" value="Genomic_DNA"/>
</dbReference>